<organism evidence="1 2">
    <name type="scientific">Pyrobaculum calidifontis (strain DSM 21063 / JCM 11548 / VA1)</name>
    <dbReference type="NCBI Taxonomy" id="410359"/>
    <lineage>
        <taxon>Archaea</taxon>
        <taxon>Thermoproteota</taxon>
        <taxon>Thermoprotei</taxon>
        <taxon>Thermoproteales</taxon>
        <taxon>Thermoproteaceae</taxon>
        <taxon>Pyrobaculum</taxon>
    </lineage>
</organism>
<dbReference type="eggNOG" id="arCOG07071">
    <property type="taxonomic scope" value="Archaea"/>
</dbReference>
<dbReference type="AlphaFoldDB" id="A3MXG8"/>
<dbReference type="EMBL" id="CP000561">
    <property type="protein sequence ID" value="ABO09335.1"/>
    <property type="molecule type" value="Genomic_DNA"/>
</dbReference>
<dbReference type="KEGG" id="pcl:Pcal_1919"/>
<evidence type="ECO:0000313" key="1">
    <source>
        <dbReference type="EMBL" id="ABO09335.1"/>
    </source>
</evidence>
<dbReference type="HOGENOM" id="CLU_1773268_0_0_2"/>
<dbReference type="RefSeq" id="WP_011850593.1">
    <property type="nucleotide sequence ID" value="NC_009073.1"/>
</dbReference>
<sequence>MRFKFLPRTSFSLEKEDVTVLCLLAKGLGAKQISFVTGLSLSAVYRRINRLRGLGFDGPGVYIPIEAVDGHIRVLARPLVVVGEGNCAYVPDDCDNDCLRCPYYSTHLSALVKVVGRNFLTPVHAAEYLVELAKRALRRGWELRGGEV</sequence>
<protein>
    <submittedName>
        <fullName evidence="1">Uncharacterized protein</fullName>
    </submittedName>
</protein>
<name>A3MXG8_PYRCJ</name>
<reference evidence="1" key="1">
    <citation type="submission" date="2007-02" db="EMBL/GenBank/DDBJ databases">
        <title>Complete sequence of Pyrobaculum calidifontis JCM 11548.</title>
        <authorList>
            <consortium name="US DOE Joint Genome Institute"/>
            <person name="Copeland A."/>
            <person name="Lucas S."/>
            <person name="Lapidus A."/>
            <person name="Barry K."/>
            <person name="Glavina del Rio T."/>
            <person name="Dalin E."/>
            <person name="Tice H."/>
            <person name="Pitluck S."/>
            <person name="Chain P."/>
            <person name="Malfatti S."/>
            <person name="Shin M."/>
            <person name="Vergez L."/>
            <person name="Schmutz J."/>
            <person name="Larimer F."/>
            <person name="Land M."/>
            <person name="Hauser L."/>
            <person name="Kyrpides N."/>
            <person name="Mikhailova N."/>
            <person name="Cozen A.E."/>
            <person name="Fitz-Gibbon S.T."/>
            <person name="House C.H."/>
            <person name="Saltikov C."/>
            <person name="Lowe T.M."/>
            <person name="Richardson P."/>
        </authorList>
    </citation>
    <scope>NUCLEOTIDE SEQUENCE [LARGE SCALE GENOMIC DNA]</scope>
    <source>
        <strain evidence="1">JCM 11548</strain>
    </source>
</reference>
<proteinExistence type="predicted"/>
<evidence type="ECO:0000313" key="2">
    <source>
        <dbReference type="Proteomes" id="UP000001431"/>
    </source>
</evidence>
<dbReference type="GeneID" id="4909397"/>
<dbReference type="STRING" id="410359.Pcal_1919"/>
<dbReference type="Proteomes" id="UP000001431">
    <property type="component" value="Chromosome"/>
</dbReference>
<dbReference type="OrthoDB" id="28099at2157"/>
<accession>A3MXG8</accession>
<gene>
    <name evidence="1" type="ordered locus">Pcal_1919</name>
</gene>
<keyword evidence="2" id="KW-1185">Reference proteome</keyword>